<dbReference type="SUPFAM" id="SSF57850">
    <property type="entry name" value="RING/U-box"/>
    <property type="match status" value="1"/>
</dbReference>
<evidence type="ECO:0000313" key="6">
    <source>
        <dbReference type="WBParaSite" id="maker-uti_cns_0007151-snap-gene-0.6-mRNA-1"/>
    </source>
</evidence>
<reference evidence="6" key="1">
    <citation type="submission" date="2016-11" db="UniProtKB">
        <authorList>
            <consortium name="WormBaseParasite"/>
        </authorList>
    </citation>
    <scope>IDENTIFICATION</scope>
</reference>
<feature type="domain" description="RING-type" evidence="4">
    <location>
        <begin position="21"/>
        <end position="64"/>
    </location>
</feature>
<dbReference type="PROSITE" id="PS50089">
    <property type="entry name" value="ZF_RING_2"/>
    <property type="match status" value="1"/>
</dbReference>
<dbReference type="AlphaFoldDB" id="A0A1I8HNB8"/>
<dbReference type="Gene3D" id="3.30.40.10">
    <property type="entry name" value="Zinc/RING finger domain, C3HC4 (zinc finger)"/>
    <property type="match status" value="1"/>
</dbReference>
<evidence type="ECO:0000256" key="3">
    <source>
        <dbReference type="PROSITE-ProRule" id="PRU00175"/>
    </source>
</evidence>
<keyword evidence="1 3" id="KW-0863">Zinc-finger</keyword>
<dbReference type="InterPro" id="IPR001841">
    <property type="entry name" value="Znf_RING"/>
</dbReference>
<sequence length="444" mass="48544">MSGSGGAGSQNSKIDRNDVTCPVCLDFFNNPHYVCANHHSLCLACYKGFVSSSGPREAKCPLCKENLRRPVENSQLRILVAAAKAAPKDLTGQTNSQKPPCEALENGAQQRPCGKPSMRFCEHCDRNLCGLHYSDDRLLFQAEFESLMAAASKAARLAKTKAKLLSDWKDFYGERLKQLESLCKLVESELAPKFSEADITGQIDALKTALDFDDIQAAAAASKKLGPAADSAKYEDAAAVAAAVPAAHETTRLQSDFASVTEEMMQLYIRAARTKTCNLNIVSVKFQKEILPSDATNCSVGFKMNSDWNWNYSAKVELSNSNKCKRSGDELEIQFNYMATFNYSFQKLPDKELHVAIRLCCSDSSPLKVPFCNTVINLGEHFAQGDIKDKTFKLEQDKQTFGSIKLSTNIPSVARTVLAQNSAVREVAHFSTGSAGVQASLNEG</sequence>
<evidence type="ECO:0000313" key="5">
    <source>
        <dbReference type="Proteomes" id="UP000095280"/>
    </source>
</evidence>
<evidence type="ECO:0000256" key="1">
    <source>
        <dbReference type="ARBA" id="ARBA00022771"/>
    </source>
</evidence>
<dbReference type="WBParaSite" id="maker-uti_cns_0007151-snap-gene-0.6-mRNA-1">
    <property type="protein sequence ID" value="maker-uti_cns_0007151-snap-gene-0.6-mRNA-1"/>
    <property type="gene ID" value="maker-uti_cns_0007151-snap-gene-0.6"/>
</dbReference>
<dbReference type="Proteomes" id="UP000095280">
    <property type="component" value="Unplaced"/>
</dbReference>
<protein>
    <submittedName>
        <fullName evidence="6">RING-type domain-containing protein</fullName>
    </submittedName>
</protein>
<name>A0A1I8HNB8_9PLAT</name>
<proteinExistence type="predicted"/>
<evidence type="ECO:0000256" key="2">
    <source>
        <dbReference type="ARBA" id="ARBA00022833"/>
    </source>
</evidence>
<accession>A0A1I8HNB8</accession>
<keyword evidence="2" id="KW-0862">Zinc</keyword>
<evidence type="ECO:0000259" key="4">
    <source>
        <dbReference type="PROSITE" id="PS50089"/>
    </source>
</evidence>
<dbReference type="InterPro" id="IPR013083">
    <property type="entry name" value="Znf_RING/FYVE/PHD"/>
</dbReference>
<keyword evidence="1 3" id="KW-0479">Metal-binding</keyword>
<dbReference type="GO" id="GO:0008270">
    <property type="term" value="F:zinc ion binding"/>
    <property type="evidence" value="ECO:0007669"/>
    <property type="project" value="UniProtKB-KW"/>
</dbReference>
<keyword evidence="5" id="KW-1185">Reference proteome</keyword>
<organism evidence="5 6">
    <name type="scientific">Macrostomum lignano</name>
    <dbReference type="NCBI Taxonomy" id="282301"/>
    <lineage>
        <taxon>Eukaryota</taxon>
        <taxon>Metazoa</taxon>
        <taxon>Spiralia</taxon>
        <taxon>Lophotrochozoa</taxon>
        <taxon>Platyhelminthes</taxon>
        <taxon>Rhabditophora</taxon>
        <taxon>Macrostomorpha</taxon>
        <taxon>Macrostomida</taxon>
        <taxon>Macrostomidae</taxon>
        <taxon>Macrostomum</taxon>
    </lineage>
</organism>